<dbReference type="EMBL" id="RBIL01000001">
    <property type="protein sequence ID" value="RKQ91064.1"/>
    <property type="molecule type" value="Genomic_DNA"/>
</dbReference>
<feature type="domain" description="HTH asnC-type" evidence="4">
    <location>
        <begin position="1"/>
        <end position="62"/>
    </location>
</feature>
<keyword evidence="3" id="KW-0804">Transcription</keyword>
<dbReference type="SUPFAM" id="SSF54909">
    <property type="entry name" value="Dimeric alpha+beta barrel"/>
    <property type="match status" value="1"/>
</dbReference>
<evidence type="ECO:0000313" key="5">
    <source>
        <dbReference type="EMBL" id="RKQ91064.1"/>
    </source>
</evidence>
<dbReference type="InterPro" id="IPR019888">
    <property type="entry name" value="Tscrpt_reg_AsnC-like"/>
</dbReference>
<dbReference type="InterPro" id="IPR036390">
    <property type="entry name" value="WH_DNA-bd_sf"/>
</dbReference>
<sequence length="146" mass="16409">MDEVDRQIVALLRQDARRSFQSIGMRVSLSAPAVKRRVDKLEAEGVVRGYTARVDPGRFGWTTHALVSLYCEGRMPANEVRDAVERHPEVEAAYTVAGEASAVVHVRARDTAHLEETLERIRDHPGVTRTQTQIVLSTLFERPFEA</sequence>
<keyword evidence="6" id="KW-1185">Reference proteome</keyword>
<keyword evidence="1" id="KW-0805">Transcription regulation</keyword>
<dbReference type="InterPro" id="IPR036388">
    <property type="entry name" value="WH-like_DNA-bd_sf"/>
</dbReference>
<dbReference type="GO" id="GO:0005829">
    <property type="term" value="C:cytosol"/>
    <property type="evidence" value="ECO:0007669"/>
    <property type="project" value="TreeGrafter"/>
</dbReference>
<evidence type="ECO:0000313" key="6">
    <source>
        <dbReference type="Proteomes" id="UP000278962"/>
    </source>
</evidence>
<protein>
    <submittedName>
        <fullName evidence="5">AsnC family transcriptional regulator</fullName>
    </submittedName>
</protein>
<reference evidence="5 6" key="1">
    <citation type="submission" date="2018-10" db="EMBL/GenBank/DDBJ databases">
        <title>Genomic Encyclopedia of Archaeal and Bacterial Type Strains, Phase II (KMG-II): from individual species to whole genera.</title>
        <authorList>
            <person name="Goeker M."/>
        </authorList>
    </citation>
    <scope>NUCLEOTIDE SEQUENCE [LARGE SCALE GENOMIC DNA]</scope>
    <source>
        <strain evidence="5 6">DSM 14954</strain>
    </source>
</reference>
<name>A0A660LDE5_9ACTN</name>
<accession>A0A660LDE5</accession>
<dbReference type="GO" id="GO:0043565">
    <property type="term" value="F:sequence-specific DNA binding"/>
    <property type="evidence" value="ECO:0007669"/>
    <property type="project" value="InterPro"/>
</dbReference>
<dbReference type="Pfam" id="PF01037">
    <property type="entry name" value="AsnC_trans_reg"/>
    <property type="match status" value="1"/>
</dbReference>
<organism evidence="5 6">
    <name type="scientific">Solirubrobacter pauli</name>
    <dbReference type="NCBI Taxonomy" id="166793"/>
    <lineage>
        <taxon>Bacteria</taxon>
        <taxon>Bacillati</taxon>
        <taxon>Actinomycetota</taxon>
        <taxon>Thermoleophilia</taxon>
        <taxon>Solirubrobacterales</taxon>
        <taxon>Solirubrobacteraceae</taxon>
        <taxon>Solirubrobacter</taxon>
    </lineage>
</organism>
<dbReference type="Gene3D" id="3.30.70.920">
    <property type="match status" value="1"/>
</dbReference>
<dbReference type="Gene3D" id="1.10.10.10">
    <property type="entry name" value="Winged helix-like DNA-binding domain superfamily/Winged helix DNA-binding domain"/>
    <property type="match status" value="1"/>
</dbReference>
<comment type="caution">
    <text evidence="5">The sequence shown here is derived from an EMBL/GenBank/DDBJ whole genome shotgun (WGS) entry which is preliminary data.</text>
</comment>
<dbReference type="InterPro" id="IPR019887">
    <property type="entry name" value="Tscrpt_reg_AsnC/Lrp_C"/>
</dbReference>
<dbReference type="Pfam" id="PF13404">
    <property type="entry name" value="HTH_AsnC-type"/>
    <property type="match status" value="1"/>
</dbReference>
<dbReference type="PROSITE" id="PS50956">
    <property type="entry name" value="HTH_ASNC_2"/>
    <property type="match status" value="1"/>
</dbReference>
<keyword evidence="2" id="KW-0238">DNA-binding</keyword>
<dbReference type="SMART" id="SM00344">
    <property type="entry name" value="HTH_ASNC"/>
    <property type="match status" value="1"/>
</dbReference>
<proteinExistence type="predicted"/>
<evidence type="ECO:0000256" key="1">
    <source>
        <dbReference type="ARBA" id="ARBA00023015"/>
    </source>
</evidence>
<evidence type="ECO:0000256" key="2">
    <source>
        <dbReference type="ARBA" id="ARBA00023125"/>
    </source>
</evidence>
<dbReference type="PANTHER" id="PTHR30154:SF45">
    <property type="entry name" value="TRANSCRIPTIONAL REGULATORY PROTEIN (PROBABLY ASNC-FAMILY)-RELATED"/>
    <property type="match status" value="1"/>
</dbReference>
<evidence type="ECO:0000259" key="4">
    <source>
        <dbReference type="PROSITE" id="PS50956"/>
    </source>
</evidence>
<dbReference type="InterPro" id="IPR011008">
    <property type="entry name" value="Dimeric_a/b-barrel"/>
</dbReference>
<evidence type="ECO:0000256" key="3">
    <source>
        <dbReference type="ARBA" id="ARBA00023163"/>
    </source>
</evidence>
<dbReference type="AlphaFoldDB" id="A0A660LDE5"/>
<dbReference type="PRINTS" id="PR00033">
    <property type="entry name" value="HTHASNC"/>
</dbReference>
<dbReference type="Proteomes" id="UP000278962">
    <property type="component" value="Unassembled WGS sequence"/>
</dbReference>
<gene>
    <name evidence="5" type="ORF">C8N24_0880</name>
</gene>
<dbReference type="InterPro" id="IPR000485">
    <property type="entry name" value="AsnC-type_HTH_dom"/>
</dbReference>
<dbReference type="RefSeq" id="WP_121248356.1">
    <property type="nucleotide sequence ID" value="NZ_RBIL01000001.1"/>
</dbReference>
<dbReference type="SUPFAM" id="SSF46785">
    <property type="entry name" value="Winged helix' DNA-binding domain"/>
    <property type="match status" value="1"/>
</dbReference>
<dbReference type="GO" id="GO:0043200">
    <property type="term" value="P:response to amino acid"/>
    <property type="evidence" value="ECO:0007669"/>
    <property type="project" value="TreeGrafter"/>
</dbReference>
<dbReference type="PANTHER" id="PTHR30154">
    <property type="entry name" value="LEUCINE-RESPONSIVE REGULATORY PROTEIN"/>
    <property type="match status" value="1"/>
</dbReference>
<dbReference type="OrthoDB" id="4379331at2"/>